<evidence type="ECO:0000313" key="2">
    <source>
        <dbReference type="Proteomes" id="UP000492821"/>
    </source>
</evidence>
<dbReference type="AlphaFoldDB" id="A0A7E4VAI4"/>
<evidence type="ECO:0000256" key="1">
    <source>
        <dbReference type="SAM" id="Phobius"/>
    </source>
</evidence>
<reference evidence="3" key="2">
    <citation type="submission" date="2020-10" db="UniProtKB">
        <authorList>
            <consortium name="WormBaseParasite"/>
        </authorList>
    </citation>
    <scope>IDENTIFICATION</scope>
</reference>
<accession>A0A7E4VAI4</accession>
<keyword evidence="2" id="KW-1185">Reference proteome</keyword>
<dbReference type="Proteomes" id="UP000492821">
    <property type="component" value="Unassembled WGS sequence"/>
</dbReference>
<keyword evidence="1" id="KW-1133">Transmembrane helix</keyword>
<keyword evidence="1" id="KW-0812">Transmembrane</keyword>
<organism evidence="2 3">
    <name type="scientific">Panagrellus redivivus</name>
    <name type="common">Microworm</name>
    <dbReference type="NCBI Taxonomy" id="6233"/>
    <lineage>
        <taxon>Eukaryota</taxon>
        <taxon>Metazoa</taxon>
        <taxon>Ecdysozoa</taxon>
        <taxon>Nematoda</taxon>
        <taxon>Chromadorea</taxon>
        <taxon>Rhabditida</taxon>
        <taxon>Tylenchina</taxon>
        <taxon>Panagrolaimomorpha</taxon>
        <taxon>Panagrolaimoidea</taxon>
        <taxon>Panagrolaimidae</taxon>
        <taxon>Panagrellus</taxon>
    </lineage>
</organism>
<name>A0A7E4VAI4_PANRE</name>
<keyword evidence="1" id="KW-0472">Membrane</keyword>
<evidence type="ECO:0000313" key="3">
    <source>
        <dbReference type="WBParaSite" id="Pan_g18617.t1"/>
    </source>
</evidence>
<protein>
    <submittedName>
        <fullName evidence="3">Uncharacterized protein</fullName>
    </submittedName>
</protein>
<proteinExistence type="predicted"/>
<dbReference type="WBParaSite" id="Pan_g18617.t1">
    <property type="protein sequence ID" value="Pan_g18617.t1"/>
    <property type="gene ID" value="Pan_g18617"/>
</dbReference>
<reference evidence="2" key="1">
    <citation type="journal article" date="2013" name="Genetics">
        <title>The draft genome and transcriptome of Panagrellus redivivus are shaped by the harsh demands of a free-living lifestyle.</title>
        <authorList>
            <person name="Srinivasan J."/>
            <person name="Dillman A.R."/>
            <person name="Macchietto M.G."/>
            <person name="Heikkinen L."/>
            <person name="Lakso M."/>
            <person name="Fracchia K.M."/>
            <person name="Antoshechkin I."/>
            <person name="Mortazavi A."/>
            <person name="Wong G."/>
            <person name="Sternberg P.W."/>
        </authorList>
    </citation>
    <scope>NUCLEOTIDE SEQUENCE [LARGE SCALE GENOMIC DNA]</scope>
    <source>
        <strain evidence="2">MT8872</strain>
    </source>
</reference>
<feature type="transmembrane region" description="Helical" evidence="1">
    <location>
        <begin position="14"/>
        <end position="42"/>
    </location>
</feature>
<sequence length="82" mass="9263">MMALTPLGTEIEAIIAAVLLFMISGAVMFLCCFLLTHMFLFYKHHVLKRKNHDRFEDKSVDFNYAPLEASVTASEDSFCSAI</sequence>